<organism evidence="1">
    <name type="scientific">hot springs metagenome</name>
    <dbReference type="NCBI Taxonomy" id="433727"/>
    <lineage>
        <taxon>unclassified sequences</taxon>
        <taxon>metagenomes</taxon>
        <taxon>ecological metagenomes</taxon>
    </lineage>
</organism>
<evidence type="ECO:0000313" key="1">
    <source>
        <dbReference type="EMBL" id="GER92530.1"/>
    </source>
</evidence>
<gene>
    <name evidence="1" type="ORF">A45J_0246</name>
</gene>
<sequence>MPEIEDIAFKISAAFEDNYFIIPKRNAFNAVFDKYLSLSDPTASMEPYEAIVQLGYRFRTEFDEMVKQLKELALI</sequence>
<comment type="caution">
    <text evidence="1">The sequence shown here is derived from an EMBL/GenBank/DDBJ whole genome shotgun (WGS) entry which is preliminary data.</text>
</comment>
<protein>
    <submittedName>
        <fullName evidence="1">Uncharacterized protein</fullName>
    </submittedName>
</protein>
<reference evidence="1" key="1">
    <citation type="submission" date="2019-10" db="EMBL/GenBank/DDBJ databases">
        <title>Metagenomic sequencing of thiosulfate-disproportionating enrichment culture.</title>
        <authorList>
            <person name="Umezawa K."/>
            <person name="Kojima H."/>
            <person name="Fukui M."/>
        </authorList>
    </citation>
    <scope>NUCLEOTIDE SEQUENCE</scope>
    <source>
        <strain evidence="1">45J</strain>
    </source>
</reference>
<name>A0A5J4L133_9ZZZZ</name>
<proteinExistence type="predicted"/>
<dbReference type="AlphaFoldDB" id="A0A5J4L133"/>
<dbReference type="EMBL" id="BLAB01000001">
    <property type="protein sequence ID" value="GER92530.1"/>
    <property type="molecule type" value="Genomic_DNA"/>
</dbReference>
<accession>A0A5J4L133</accession>